<dbReference type="Pfam" id="PF21089">
    <property type="entry name" value="PKS_DH_N"/>
    <property type="match status" value="1"/>
</dbReference>
<dbReference type="InterPro" id="IPR036736">
    <property type="entry name" value="ACP-like_sf"/>
</dbReference>
<dbReference type="Pfam" id="PF02801">
    <property type="entry name" value="Ketoacyl-synt_C"/>
    <property type="match status" value="1"/>
</dbReference>
<dbReference type="Pfam" id="PF13602">
    <property type="entry name" value="ADH_zinc_N_2"/>
    <property type="match status" value="1"/>
</dbReference>
<dbReference type="InterPro" id="IPR056501">
    <property type="entry name" value="NAD-bd_HRPKS_sdrA"/>
</dbReference>
<dbReference type="InterPro" id="IPR020807">
    <property type="entry name" value="PKS_DH"/>
</dbReference>
<feature type="domain" description="Ketosynthase family 3 (KS3)" evidence="8">
    <location>
        <begin position="1"/>
        <end position="197"/>
    </location>
</feature>
<dbReference type="InterPro" id="IPR032821">
    <property type="entry name" value="PKS_assoc"/>
</dbReference>
<dbReference type="GO" id="GO:0030639">
    <property type="term" value="P:polyketide biosynthetic process"/>
    <property type="evidence" value="ECO:0007669"/>
    <property type="project" value="UniProtKB-ARBA"/>
</dbReference>
<feature type="active site" description="Proton acceptor; for dehydratase activity" evidence="6">
    <location>
        <position position="714"/>
    </location>
</feature>
<feature type="active site" description="Proton donor; for dehydratase activity" evidence="6">
    <location>
        <position position="937"/>
    </location>
</feature>
<dbReference type="InterPro" id="IPR006162">
    <property type="entry name" value="Ppantetheine_attach_site"/>
</dbReference>
<dbReference type="InterPro" id="IPR016036">
    <property type="entry name" value="Malonyl_transacylase_ACP-bd"/>
</dbReference>
<dbReference type="Pfam" id="PF14765">
    <property type="entry name" value="PS-DH"/>
    <property type="match status" value="1"/>
</dbReference>
<dbReference type="SUPFAM" id="SSF51735">
    <property type="entry name" value="NAD(P)-binding Rossmann-fold domains"/>
    <property type="match status" value="2"/>
</dbReference>
<dbReference type="Pfam" id="PF23114">
    <property type="entry name" value="NAD-bd_HRPKS_sdrA"/>
    <property type="match status" value="1"/>
</dbReference>
<keyword evidence="3" id="KW-0808">Transferase</keyword>
<dbReference type="InterPro" id="IPR016039">
    <property type="entry name" value="Thiolase-like"/>
</dbReference>
<dbReference type="SMART" id="SM00827">
    <property type="entry name" value="PKS_AT"/>
    <property type="match status" value="1"/>
</dbReference>
<dbReference type="SMART" id="SM00823">
    <property type="entry name" value="PKS_PP"/>
    <property type="match status" value="1"/>
</dbReference>
<evidence type="ECO:0000259" key="7">
    <source>
        <dbReference type="PROSITE" id="PS50075"/>
    </source>
</evidence>
<dbReference type="Pfam" id="PF16197">
    <property type="entry name" value="KAsynt_C_assoc"/>
    <property type="match status" value="1"/>
</dbReference>
<dbReference type="Gene3D" id="3.90.180.10">
    <property type="entry name" value="Medium-chain alcohol dehydrogenases, catalytic domain"/>
    <property type="match status" value="1"/>
</dbReference>
<dbReference type="Pfam" id="PF23297">
    <property type="entry name" value="ACP_SdgA_C"/>
    <property type="match status" value="1"/>
</dbReference>
<dbReference type="InterPro" id="IPR049900">
    <property type="entry name" value="PKS_mFAS_DH"/>
</dbReference>
<dbReference type="SUPFAM" id="SSF50129">
    <property type="entry name" value="GroES-like"/>
    <property type="match status" value="1"/>
</dbReference>
<dbReference type="Gene3D" id="1.10.1200.10">
    <property type="entry name" value="ACP-like"/>
    <property type="match status" value="1"/>
</dbReference>
<sequence>MQAQSGFARGEGAACLVLKRLDLATRDNDRIHSIIVNTGTNQDGRTVGLSAPNGDAQEQLIRDVYERAGVSVNDVGFVEAHGTGTKAGDPIEARALYNVFGHGRTKRLPLYIGSVKTNVGHLENVSGIVSVIKATMMLDRGFILPNVNFEKANESIPLDEWNMKVPTTLRSWPLQKRLLSVNNFGFGGSNAHCILERRPMSFEGAIQKMSDGQHKLFVLSGHSEAAARQRGKHLSIYAEQHPEAFQRTLVRDLAYTLGQRRSHMQWRAAITGSCCREMVEQLNSAAADPVRVAKRLAVAFVFTGQGAQWHAMGRELMASHSVFAEAMRAADAHLRRLGADFSLVEELARDKDHSAIDRAHISQPACTAVQLGLVQLLAAWGVRPVAVVGHSSGEIAAAFAAGLVTMEDAMALALFRGQAAGEVKRRHPEVRGAMLAVGASPEAVGRIIKTHDIAGAKVACHNSPASATVSGDASAVDAVAAELAAGGVFHRKLRVDVAYHSAHMGLVADDYHAAIRHVEARDSASAGVAFYSSLRGRRIEPASRCLDAAYWVDNLVKPVLFSPAVDSLCRDVKPTVLVEIGPHAALEGPVKQILRSLGAAAGDASYLASLVRNQDATTAMLRLAGRLFVMGQSLDFAQVNAVEAHEAPRLLDDLAPYPWTYEQYWTESRESRQHRLKPFARHDLLGLLADSDNDAQHSWRNMMRTDEIPWLRGHQMQSLVTFPLAGFLCMVAEAAAQRAALRRLDYDGLVMREVQASAPLVMTDGHGYETLLTMRRYSEGTRAYSNEWDEFTMSSWVQHRGWLEHCRGLVSVRKKSASGVVAAAAGASVGASVEGVAAAAAAGASVEGLAAAATGPSSEALARRNRASRCCSTPISVDDFYTDLAAKGAKYDGVFRLDDALHGCDEYSMAQVRLPDTAKTMPFGYETPSLLPTAFMDLVLHSTFVNLGAGRDAMPALYMPSAIKRLEFGKDFAVAPDAKVQVVAQGRADFSSLTPADFDIDAWAPADSRRPLLSLTGLKMSPILDRAMDEAVPRALCFKVQWEALDETRARVNGATTPNGKTHVNGQVNGQVNGDTSFLDAHTPIVVVTSRSSTDALVAALSARLTSVTPAPISISSLHDVQAADKLCICLYELDAPLTAAMDRATFARVQHMLLAASAVLWASSGSVCEPQCPEKATTLGLLRCLRSEAQKPAVFIDLAPASPLDVDTRSALILAALEQALSPQHHAAPRDYEFAQGDGATLLVPRIVEDAHMNQMVQRKTQPCAVYTQPFEQPARRFRIAVAAYGALDSLYFRDDAAQPLAADEVEIKVAATGMNFKDVVIAMGQVPSPYLGVECSGVVARVGAGVEALAPGMRVCAMTLGAYGTFARCKATSAAEMPADMAMEVAASIPVVFCTAYYGLVEIARLERHETVLIHAAAGGVGQAAIQLAQMLGADIYATVGSVDKKRFLMARYRIPEHRIWYSRDAAFGPAIREATHGRGVDVVLNSLAGDLLRETWECVAPFGRFVEIGKRDITSNSRLDMAQFERNVSFHSVDMTLVAMERPRIMERVLHKVMALVARGCLSPIGPLTVMGVAEVESALRLMQGGKSVGKIVIVPRPGEQVKATHQPSTDILSSDATYLIVGGTGGIGRSMAYWMAQHGARHIVLLSRSGRCSDDVLQLTEQCSRLGAAIHVRACDAADTAAVDGVVAELAQSLPPIRGLVHAAMVLRDVLFEQMVFDDFDAVVQPKLAGALNFDSALAHAPLDFFILLSSVAGIVGNRGQAAYAAANTFLDALVHRRRALGRPATALDLTAVSDVGYLATHAARKTQVLHTLSASAINEAEVLALLEAAVCGQVATGQCITGLATHHDANNLFFAQDARFARLCDAAAKPGASPETVSVHDEVSHAPNYEAALTIVTLRLWEKLCAILMLQSQDLDPKSTVRSYGLDSLNAIELRNWIGKELSAHLQVLELLTTGTMRDLGVLVLKKSKLKLCAEEGGGE</sequence>
<keyword evidence="1" id="KW-0596">Phosphopantetheine</keyword>
<evidence type="ECO:0000259" key="9">
    <source>
        <dbReference type="PROSITE" id="PS52019"/>
    </source>
</evidence>
<dbReference type="InterPro" id="IPR050091">
    <property type="entry name" value="PKS_NRPS_Biosynth_Enz"/>
</dbReference>
<dbReference type="PROSITE" id="PS50075">
    <property type="entry name" value="CARRIER"/>
    <property type="match status" value="1"/>
</dbReference>
<dbReference type="Pfam" id="PF08659">
    <property type="entry name" value="KR"/>
    <property type="match status" value="1"/>
</dbReference>
<dbReference type="SMART" id="SM00829">
    <property type="entry name" value="PKS_ER"/>
    <property type="match status" value="1"/>
</dbReference>
<protein>
    <submittedName>
        <fullName evidence="10">Uncharacterized protein</fullName>
    </submittedName>
</protein>
<proteinExistence type="predicted"/>
<feature type="domain" description="PKS/mFAS DH" evidence="9">
    <location>
        <begin position="682"/>
        <end position="1029"/>
    </location>
</feature>
<dbReference type="InterPro" id="IPR013968">
    <property type="entry name" value="PKS_KR"/>
</dbReference>
<feature type="region of interest" description="C-terminal hotdog fold" evidence="6">
    <location>
        <begin position="872"/>
        <end position="1029"/>
    </location>
</feature>
<feature type="domain" description="Carrier" evidence="7">
    <location>
        <begin position="1896"/>
        <end position="1973"/>
    </location>
</feature>
<dbReference type="PROSITE" id="PS52019">
    <property type="entry name" value="PKS_MFAS_DH"/>
    <property type="match status" value="1"/>
</dbReference>
<dbReference type="Gene3D" id="3.40.366.10">
    <property type="entry name" value="Malonyl-Coenzyme A Acyl Carrier Protein, domain 2"/>
    <property type="match status" value="1"/>
</dbReference>
<dbReference type="SUPFAM" id="SSF47336">
    <property type="entry name" value="ACP-like"/>
    <property type="match status" value="1"/>
</dbReference>
<dbReference type="Gene3D" id="3.40.50.720">
    <property type="entry name" value="NAD(P)-binding Rossmann-like Domain"/>
    <property type="match status" value="1"/>
</dbReference>
<dbReference type="InterPro" id="IPR011032">
    <property type="entry name" value="GroES-like_sf"/>
</dbReference>
<evidence type="ECO:0000313" key="10">
    <source>
        <dbReference type="EMBL" id="PHH68887.1"/>
    </source>
</evidence>
<keyword evidence="4" id="KW-0560">Oxidoreductase</keyword>
<dbReference type="InterPro" id="IPR049552">
    <property type="entry name" value="PKS_DH_N"/>
</dbReference>
<dbReference type="PROSITE" id="PS52004">
    <property type="entry name" value="KS3_2"/>
    <property type="match status" value="1"/>
</dbReference>
<evidence type="ECO:0000256" key="1">
    <source>
        <dbReference type="ARBA" id="ARBA00022450"/>
    </source>
</evidence>
<evidence type="ECO:0000256" key="5">
    <source>
        <dbReference type="ARBA" id="ARBA00023268"/>
    </source>
</evidence>
<feature type="region of interest" description="N-terminal hotdog fold" evidence="6">
    <location>
        <begin position="682"/>
        <end position="817"/>
    </location>
</feature>
<dbReference type="Gene3D" id="3.10.129.110">
    <property type="entry name" value="Polyketide synthase dehydratase"/>
    <property type="match status" value="1"/>
</dbReference>
<dbReference type="GO" id="GO:0006633">
    <property type="term" value="P:fatty acid biosynthetic process"/>
    <property type="evidence" value="ECO:0007669"/>
    <property type="project" value="TreeGrafter"/>
</dbReference>
<dbReference type="OrthoDB" id="329835at2759"/>
<dbReference type="SUPFAM" id="SSF55048">
    <property type="entry name" value="Probable ACP-binding domain of malonyl-CoA ACP transacylase"/>
    <property type="match status" value="1"/>
</dbReference>
<keyword evidence="5" id="KW-0511">Multifunctional enzyme</keyword>
<dbReference type="Gene3D" id="3.40.47.10">
    <property type="match status" value="1"/>
</dbReference>
<dbReference type="InterPro" id="IPR049551">
    <property type="entry name" value="PKS_DH_C"/>
</dbReference>
<dbReference type="InterPro" id="IPR020806">
    <property type="entry name" value="PKS_PP-bd"/>
</dbReference>
<dbReference type="InterPro" id="IPR036291">
    <property type="entry name" value="NAD(P)-bd_dom_sf"/>
</dbReference>
<dbReference type="InterPro" id="IPR020843">
    <property type="entry name" value="ER"/>
</dbReference>
<dbReference type="FunFam" id="3.40.50.720:FF:000209">
    <property type="entry name" value="Polyketide synthase Pks12"/>
    <property type="match status" value="1"/>
</dbReference>
<dbReference type="GO" id="GO:1901336">
    <property type="term" value="P:lactone biosynthetic process"/>
    <property type="evidence" value="ECO:0007669"/>
    <property type="project" value="UniProtKB-ARBA"/>
</dbReference>
<dbReference type="PROSITE" id="PS00012">
    <property type="entry name" value="PHOSPHOPANTETHEINE"/>
    <property type="match status" value="1"/>
</dbReference>
<evidence type="ECO:0000313" key="11">
    <source>
        <dbReference type="Proteomes" id="UP000224854"/>
    </source>
</evidence>
<accession>A0A2C5YJG1</accession>
<keyword evidence="11" id="KW-1185">Reference proteome</keyword>
<dbReference type="InterPro" id="IPR042104">
    <property type="entry name" value="PKS_dehydratase_sf"/>
</dbReference>
<keyword evidence="2" id="KW-0597">Phosphoprotein</keyword>
<dbReference type="InterPro" id="IPR057326">
    <property type="entry name" value="KR_dom"/>
</dbReference>
<dbReference type="InterPro" id="IPR020841">
    <property type="entry name" value="PKS_Beta-ketoAc_synthase_dom"/>
</dbReference>
<dbReference type="InterPro" id="IPR014043">
    <property type="entry name" value="Acyl_transferase_dom"/>
</dbReference>
<evidence type="ECO:0000256" key="4">
    <source>
        <dbReference type="ARBA" id="ARBA00023002"/>
    </source>
</evidence>
<evidence type="ECO:0000259" key="8">
    <source>
        <dbReference type="PROSITE" id="PS52004"/>
    </source>
</evidence>
<dbReference type="CDD" id="cd05195">
    <property type="entry name" value="enoyl_red"/>
    <property type="match status" value="1"/>
</dbReference>
<dbReference type="PANTHER" id="PTHR43775">
    <property type="entry name" value="FATTY ACID SYNTHASE"/>
    <property type="match status" value="1"/>
</dbReference>
<evidence type="ECO:0000256" key="6">
    <source>
        <dbReference type="PROSITE-ProRule" id="PRU01363"/>
    </source>
</evidence>
<dbReference type="SMART" id="SM00825">
    <property type="entry name" value="PKS_KS"/>
    <property type="match status" value="1"/>
</dbReference>
<dbReference type="InterPro" id="IPR001227">
    <property type="entry name" value="Ac_transferase_dom_sf"/>
</dbReference>
<dbReference type="InterPro" id="IPR013154">
    <property type="entry name" value="ADH-like_N"/>
</dbReference>
<dbReference type="SMART" id="SM00822">
    <property type="entry name" value="PKS_KR"/>
    <property type="match status" value="1"/>
</dbReference>
<evidence type="ECO:0000256" key="2">
    <source>
        <dbReference type="ARBA" id="ARBA00022553"/>
    </source>
</evidence>
<evidence type="ECO:0000256" key="3">
    <source>
        <dbReference type="ARBA" id="ARBA00022679"/>
    </source>
</evidence>
<dbReference type="Pfam" id="PF08240">
    <property type="entry name" value="ADH_N"/>
    <property type="match status" value="1"/>
</dbReference>
<dbReference type="SUPFAM" id="SSF52151">
    <property type="entry name" value="FabD/lysophospholipase-like"/>
    <property type="match status" value="1"/>
</dbReference>
<dbReference type="InterPro" id="IPR014031">
    <property type="entry name" value="Ketoacyl_synth_C"/>
</dbReference>
<dbReference type="GO" id="GO:0031177">
    <property type="term" value="F:phosphopantetheine binding"/>
    <property type="evidence" value="ECO:0007669"/>
    <property type="project" value="InterPro"/>
</dbReference>
<name>A0A2C5YJG1_9HYPO</name>
<dbReference type="Pfam" id="PF00698">
    <property type="entry name" value="Acyl_transf_1"/>
    <property type="match status" value="1"/>
</dbReference>
<dbReference type="Gene3D" id="3.30.70.3290">
    <property type="match status" value="1"/>
</dbReference>
<dbReference type="SUPFAM" id="SSF53901">
    <property type="entry name" value="Thiolase-like"/>
    <property type="match status" value="1"/>
</dbReference>
<gene>
    <name evidence="10" type="ORF">CDD82_201</name>
</gene>
<reference evidence="10 11" key="1">
    <citation type="submission" date="2017-06" db="EMBL/GenBank/DDBJ databases">
        <title>Ant-infecting Ophiocordyceps genomes reveal a high diversity of potential behavioral manipulation genes and a possible major role for enterotoxins.</title>
        <authorList>
            <person name="De Bekker C."/>
            <person name="Evans H.C."/>
            <person name="Brachmann A."/>
            <person name="Hughes D.P."/>
        </authorList>
    </citation>
    <scope>NUCLEOTIDE SEQUENCE [LARGE SCALE GENOMIC DNA]</scope>
    <source>
        <strain evidence="10 11">1348a</strain>
    </source>
</reference>
<organism evidence="10 11">
    <name type="scientific">Ophiocordyceps australis</name>
    <dbReference type="NCBI Taxonomy" id="1399860"/>
    <lineage>
        <taxon>Eukaryota</taxon>
        <taxon>Fungi</taxon>
        <taxon>Dikarya</taxon>
        <taxon>Ascomycota</taxon>
        <taxon>Pezizomycotina</taxon>
        <taxon>Sordariomycetes</taxon>
        <taxon>Hypocreomycetidae</taxon>
        <taxon>Hypocreales</taxon>
        <taxon>Ophiocordycipitaceae</taxon>
        <taxon>Ophiocordyceps</taxon>
    </lineage>
</organism>
<dbReference type="CDD" id="cd00833">
    <property type="entry name" value="PKS"/>
    <property type="match status" value="1"/>
</dbReference>
<dbReference type="InterPro" id="IPR009081">
    <property type="entry name" value="PP-bd_ACP"/>
</dbReference>
<dbReference type="EMBL" id="NJEU01001038">
    <property type="protein sequence ID" value="PHH68887.1"/>
    <property type="molecule type" value="Genomic_DNA"/>
</dbReference>
<dbReference type="InterPro" id="IPR016035">
    <property type="entry name" value="Acyl_Trfase/lysoPLipase"/>
</dbReference>
<dbReference type="PANTHER" id="PTHR43775:SF13">
    <property type="entry name" value="POLYKETIDE SYNTHASE 1"/>
    <property type="match status" value="1"/>
</dbReference>
<comment type="caution">
    <text evidence="10">The sequence shown here is derived from an EMBL/GenBank/DDBJ whole genome shotgun (WGS) entry which is preliminary data.</text>
</comment>
<dbReference type="SMART" id="SM00826">
    <property type="entry name" value="PKS_DH"/>
    <property type="match status" value="1"/>
</dbReference>
<dbReference type="GO" id="GO:0016491">
    <property type="term" value="F:oxidoreductase activity"/>
    <property type="evidence" value="ECO:0007669"/>
    <property type="project" value="UniProtKB-KW"/>
</dbReference>
<dbReference type="GO" id="GO:0004312">
    <property type="term" value="F:fatty acid synthase activity"/>
    <property type="evidence" value="ECO:0007669"/>
    <property type="project" value="TreeGrafter"/>
</dbReference>
<dbReference type="Proteomes" id="UP000224854">
    <property type="component" value="Unassembled WGS sequence"/>
</dbReference>